<dbReference type="AlphaFoldDB" id="V9HN70"/>
<dbReference type="RefSeq" id="WP_009526745.1">
    <property type="nucleotide sequence ID" value="NZ_JH815225.1"/>
</dbReference>
<name>V9HN70_9FIRM</name>
<dbReference type="EMBL" id="AFZF02000004">
    <property type="protein sequence ID" value="EHL14791.1"/>
    <property type="molecule type" value="Genomic_DNA"/>
</dbReference>
<organism evidence="1 2">
    <name type="scientific">Peptoanaerobacter stomatis</name>
    <dbReference type="NCBI Taxonomy" id="796937"/>
    <lineage>
        <taxon>Bacteria</taxon>
        <taxon>Bacillati</taxon>
        <taxon>Bacillota</taxon>
        <taxon>Clostridia</taxon>
        <taxon>Peptostreptococcales</taxon>
        <taxon>Filifactoraceae</taxon>
        <taxon>Peptoanaerobacter</taxon>
    </lineage>
</organism>
<evidence type="ECO:0000313" key="2">
    <source>
        <dbReference type="Proteomes" id="UP000017818"/>
    </source>
</evidence>
<sequence>MVSPFVKVYVYRKLQSKKRFSEIEDILLAEIEKYLICEKVIKYNWFWSAGANVPNASATIPGLILINAEWAYRIVIDSDNCNMHNAFDMTICHELTHQENDFCYFGLKKNDVKFVNWINEVHADFGATQKAFNGKRSYVKDAIEYKLKCKMQKDRDTWSHPSWLRRMNYLLKYNFDEKLINDIAGDVGCKNDILIEAIGKHFDKIVLEEK</sequence>
<reference evidence="1 2" key="1">
    <citation type="submission" date="2012-05" db="EMBL/GenBank/DDBJ databases">
        <title>The Genome Sequence of Eubacteriaceae bacterium CM2.</title>
        <authorList>
            <consortium name="The Broad Institute Genome Sequencing Platform"/>
            <person name="Earl A."/>
            <person name="Ward D."/>
            <person name="Feldgarden M."/>
            <person name="Gevers D."/>
            <person name="Sizova M."/>
            <person name="Hazen A."/>
            <person name="Epstein S."/>
            <person name="Walker B."/>
            <person name="Young S.K."/>
            <person name="Zeng Q."/>
            <person name="Gargeya S."/>
            <person name="Fitzgerald M."/>
            <person name="Haas B."/>
            <person name="Abouelleil A."/>
            <person name="Alvarado L."/>
            <person name="Arachchi H.M."/>
            <person name="Berlin A."/>
            <person name="Chapman S.B."/>
            <person name="Goldberg J."/>
            <person name="Griggs A."/>
            <person name="Gujja S."/>
            <person name="Hansen M."/>
            <person name="Howarth C."/>
            <person name="Imamovic A."/>
            <person name="Larimer J."/>
            <person name="McCowen C."/>
            <person name="Montmayeur A."/>
            <person name="Murphy C."/>
            <person name="Neiman D."/>
            <person name="Pearson M."/>
            <person name="Priest M."/>
            <person name="Roberts A."/>
            <person name="Saif S."/>
            <person name="Shea T."/>
            <person name="Sisk P."/>
            <person name="Sykes S."/>
            <person name="Wortman J."/>
            <person name="Nusbaum C."/>
            <person name="Birren B."/>
        </authorList>
    </citation>
    <scope>NUCLEOTIDE SEQUENCE [LARGE SCALE GENOMIC DNA]</scope>
    <source>
        <strain evidence="1 2">CM2</strain>
    </source>
</reference>
<dbReference type="HOGENOM" id="CLU_1309165_0_0_9"/>
<gene>
    <name evidence="1" type="ORF">HMPREF9630_00834</name>
</gene>
<comment type="caution">
    <text evidence="1">The sequence shown here is derived from an EMBL/GenBank/DDBJ whole genome shotgun (WGS) entry which is preliminary data.</text>
</comment>
<evidence type="ECO:0000313" key="1">
    <source>
        <dbReference type="EMBL" id="EHL14791.1"/>
    </source>
</evidence>
<protein>
    <submittedName>
        <fullName evidence="1">Uncharacterized protein</fullName>
    </submittedName>
</protein>
<dbReference type="Proteomes" id="UP000017818">
    <property type="component" value="Unassembled WGS sequence"/>
</dbReference>
<dbReference type="OrthoDB" id="10010409at2"/>
<accession>V9HN70</accession>
<proteinExistence type="predicted"/>